<sequence>MKRLNGAGRLPALSAVMAGVLTASVVCASSVPSRQNTPPAGAAGSPVASGNIRFVSAASAAGGTGSSTEATAVGRCLTGALAARMGPMDAGAGQRYAPLVITNRSAQTCWVYGFAGLIMIDRNGDALRTRTRREKVQPHRVTLRPGAGAHARIHWTQVPTGDETRCPVSARLMVVPPDEVAHLEIPFTATVCDDGRLDLTPLSPGTRL</sequence>
<proteinExistence type="predicted"/>
<dbReference type="Pfam" id="PF14016">
    <property type="entry name" value="DUF4232"/>
    <property type="match status" value="1"/>
</dbReference>
<feature type="signal peptide" evidence="1">
    <location>
        <begin position="1"/>
        <end position="28"/>
    </location>
</feature>
<protein>
    <recommendedName>
        <fullName evidence="2">DUF4232 domain-containing protein</fullName>
    </recommendedName>
</protein>
<evidence type="ECO:0000313" key="4">
    <source>
        <dbReference type="Proteomes" id="UP000534286"/>
    </source>
</evidence>
<name>A0A7W7S563_9ACTN</name>
<keyword evidence="4" id="KW-1185">Reference proteome</keyword>
<dbReference type="InterPro" id="IPR025326">
    <property type="entry name" value="DUF4232"/>
</dbReference>
<accession>A0A7W7S563</accession>
<evidence type="ECO:0000259" key="2">
    <source>
        <dbReference type="Pfam" id="PF14016"/>
    </source>
</evidence>
<organism evidence="3 4">
    <name type="scientific">Streptosporangium album</name>
    <dbReference type="NCBI Taxonomy" id="47479"/>
    <lineage>
        <taxon>Bacteria</taxon>
        <taxon>Bacillati</taxon>
        <taxon>Actinomycetota</taxon>
        <taxon>Actinomycetes</taxon>
        <taxon>Streptosporangiales</taxon>
        <taxon>Streptosporangiaceae</taxon>
        <taxon>Streptosporangium</taxon>
    </lineage>
</organism>
<feature type="domain" description="DUF4232" evidence="2">
    <location>
        <begin position="76"/>
        <end position="202"/>
    </location>
</feature>
<evidence type="ECO:0000313" key="3">
    <source>
        <dbReference type="EMBL" id="MBB4944080.1"/>
    </source>
</evidence>
<dbReference type="EMBL" id="JACHJU010000007">
    <property type="protein sequence ID" value="MBB4944080.1"/>
    <property type="molecule type" value="Genomic_DNA"/>
</dbReference>
<gene>
    <name evidence="3" type="ORF">FHR32_008483</name>
</gene>
<evidence type="ECO:0000256" key="1">
    <source>
        <dbReference type="SAM" id="SignalP"/>
    </source>
</evidence>
<feature type="chain" id="PRO_5031254897" description="DUF4232 domain-containing protein" evidence="1">
    <location>
        <begin position="29"/>
        <end position="208"/>
    </location>
</feature>
<dbReference type="RefSeq" id="WP_184759970.1">
    <property type="nucleotide sequence ID" value="NZ_BAABEK010000063.1"/>
</dbReference>
<comment type="caution">
    <text evidence="3">The sequence shown here is derived from an EMBL/GenBank/DDBJ whole genome shotgun (WGS) entry which is preliminary data.</text>
</comment>
<dbReference type="Proteomes" id="UP000534286">
    <property type="component" value="Unassembled WGS sequence"/>
</dbReference>
<dbReference type="AlphaFoldDB" id="A0A7W7S563"/>
<reference evidence="3 4" key="1">
    <citation type="submission" date="2020-08" db="EMBL/GenBank/DDBJ databases">
        <title>Sequencing the genomes of 1000 actinobacteria strains.</title>
        <authorList>
            <person name="Klenk H.-P."/>
        </authorList>
    </citation>
    <scope>NUCLEOTIDE SEQUENCE [LARGE SCALE GENOMIC DNA]</scope>
    <source>
        <strain evidence="3 4">DSM 43023</strain>
    </source>
</reference>
<keyword evidence="1" id="KW-0732">Signal</keyword>